<reference evidence="2" key="1">
    <citation type="journal article" date="2019" name="Int. J. Syst. Evol. Microbiol.">
        <title>The Global Catalogue of Microorganisms (GCM) 10K type strain sequencing project: providing services to taxonomists for standard genome sequencing and annotation.</title>
        <authorList>
            <consortium name="The Broad Institute Genomics Platform"/>
            <consortium name="The Broad Institute Genome Sequencing Center for Infectious Disease"/>
            <person name="Wu L."/>
            <person name="Ma J."/>
        </authorList>
    </citation>
    <scope>NUCLEOTIDE SEQUENCE [LARGE SCALE GENOMIC DNA]</scope>
    <source>
        <strain evidence="2">KCTC 42808</strain>
    </source>
</reference>
<dbReference type="InterPro" id="IPR014721">
    <property type="entry name" value="Ribsml_uS5_D2-typ_fold_subgr"/>
</dbReference>
<protein>
    <submittedName>
        <fullName evidence="1">GYDIA family GHMP kinase</fullName>
    </submittedName>
</protein>
<accession>A0ABW5K3B1</accession>
<organism evidence="1 2">
    <name type="scientific">Lacinutrix gracilariae</name>
    <dbReference type="NCBI Taxonomy" id="1747198"/>
    <lineage>
        <taxon>Bacteria</taxon>
        <taxon>Pseudomonadati</taxon>
        <taxon>Bacteroidota</taxon>
        <taxon>Flavobacteriia</taxon>
        <taxon>Flavobacteriales</taxon>
        <taxon>Flavobacteriaceae</taxon>
        <taxon>Lacinutrix</taxon>
    </lineage>
</organism>
<dbReference type="RefSeq" id="WP_379905253.1">
    <property type="nucleotide sequence ID" value="NZ_JBHULM010000011.1"/>
</dbReference>
<keyword evidence="2" id="KW-1185">Reference proteome</keyword>
<dbReference type="GO" id="GO:0016301">
    <property type="term" value="F:kinase activity"/>
    <property type="evidence" value="ECO:0007669"/>
    <property type="project" value="UniProtKB-KW"/>
</dbReference>
<keyword evidence="1" id="KW-0808">Transferase</keyword>
<name>A0ABW5K3B1_9FLAO</name>
<comment type="caution">
    <text evidence="1">The sequence shown here is derived from an EMBL/GenBank/DDBJ whole genome shotgun (WGS) entry which is preliminary data.</text>
</comment>
<dbReference type="Gene3D" id="3.30.230.10">
    <property type="match status" value="1"/>
</dbReference>
<evidence type="ECO:0000313" key="1">
    <source>
        <dbReference type="EMBL" id="MFD2543404.1"/>
    </source>
</evidence>
<proteinExistence type="predicted"/>
<evidence type="ECO:0000313" key="2">
    <source>
        <dbReference type="Proteomes" id="UP001597467"/>
    </source>
</evidence>
<dbReference type="Proteomes" id="UP001597467">
    <property type="component" value="Unassembled WGS sequence"/>
</dbReference>
<dbReference type="EMBL" id="JBHULM010000011">
    <property type="protein sequence ID" value="MFD2543404.1"/>
    <property type="molecule type" value="Genomic_DNA"/>
</dbReference>
<dbReference type="SUPFAM" id="SSF54211">
    <property type="entry name" value="Ribosomal protein S5 domain 2-like"/>
    <property type="match status" value="1"/>
</dbReference>
<keyword evidence="1" id="KW-0418">Kinase</keyword>
<dbReference type="InterPro" id="IPR020568">
    <property type="entry name" value="Ribosomal_Su5_D2-typ_SF"/>
</dbReference>
<dbReference type="NCBIfam" id="NF040656">
    <property type="entry name" value="GHMP_GYDIA"/>
    <property type="match status" value="1"/>
</dbReference>
<gene>
    <name evidence="1" type="ORF">ACFSSB_13815</name>
</gene>
<dbReference type="InterPro" id="IPR047765">
    <property type="entry name" value="GHMP_GYDIA-like"/>
</dbReference>
<sequence>MQQFYSSGKLLLTGEYVVLDGAKALAVPTKFGQNLLVEEIEASKILWSSLDEQGNTWFKTDFKLENNTIYLQDQEDSEISNRLLEIFCAAKALNPEFLKDKKGFKITTTLEFPKNWGLGTSSTLINNIATWANLDAYQLLEKTFGGSGYDIACAQNASAITYQLHNNALSKQATNNKRTVKQVSFNPIFKAHLYFVHLNKKQNSREGISHYKKNTNNLDSTIAEINKITENIIACSSIEAFNLLIEKHEQIIAETIHLQPVKEALFSDFNGSIKSLGAWGGDFVLVSSKTNPTAYFKNKGYTTILKYDEMVTTTL</sequence>